<gene>
    <name evidence="15" type="ORF">SASPL_114543</name>
</gene>
<dbReference type="PROSITE" id="PS00108">
    <property type="entry name" value="PROTEIN_KINASE_ST"/>
    <property type="match status" value="1"/>
</dbReference>
<dbReference type="InterPro" id="IPR006016">
    <property type="entry name" value="UspA"/>
</dbReference>
<dbReference type="SMART" id="SM00220">
    <property type="entry name" value="S_TKc"/>
    <property type="match status" value="1"/>
</dbReference>
<dbReference type="InterPro" id="IPR017441">
    <property type="entry name" value="Protein_kinase_ATP_BS"/>
</dbReference>
<evidence type="ECO:0000313" key="15">
    <source>
        <dbReference type="EMBL" id="KAG6424130.1"/>
    </source>
</evidence>
<dbReference type="CDD" id="cd16655">
    <property type="entry name" value="RING-Ubox_WDSUB1-like"/>
    <property type="match status" value="1"/>
</dbReference>
<dbReference type="GO" id="GO:0061630">
    <property type="term" value="F:ubiquitin protein ligase activity"/>
    <property type="evidence" value="ECO:0007669"/>
    <property type="project" value="UniProtKB-EC"/>
</dbReference>
<dbReference type="GO" id="GO:0005524">
    <property type="term" value="F:ATP binding"/>
    <property type="evidence" value="ECO:0007669"/>
    <property type="project" value="UniProtKB-UniRule"/>
</dbReference>
<dbReference type="GO" id="GO:0004674">
    <property type="term" value="F:protein serine/threonine kinase activity"/>
    <property type="evidence" value="ECO:0007669"/>
    <property type="project" value="UniProtKB-KW"/>
</dbReference>
<feature type="domain" description="U-box" evidence="14">
    <location>
        <begin position="837"/>
        <end position="908"/>
    </location>
</feature>
<dbReference type="SMART" id="SM00504">
    <property type="entry name" value="Ubox"/>
    <property type="match status" value="1"/>
</dbReference>
<evidence type="ECO:0000256" key="4">
    <source>
        <dbReference type="ARBA" id="ARBA00012483"/>
    </source>
</evidence>
<comment type="pathway">
    <text evidence="3">Protein modification; protein ubiquitination.</text>
</comment>
<feature type="domain" description="Protein kinase" evidence="13">
    <location>
        <begin position="555"/>
        <end position="844"/>
    </location>
</feature>
<evidence type="ECO:0000256" key="2">
    <source>
        <dbReference type="ARBA" id="ARBA00003861"/>
    </source>
</evidence>
<comment type="catalytic activity">
    <reaction evidence="1">
        <text>S-ubiquitinyl-[E2 ubiquitin-conjugating enzyme]-L-cysteine + [acceptor protein]-L-lysine = [E2 ubiquitin-conjugating enzyme]-L-cysteine + N(6)-ubiquitinyl-[acceptor protein]-L-lysine.</text>
        <dbReference type="EC" id="2.3.2.27"/>
    </reaction>
</comment>
<dbReference type="PANTHER" id="PTHR45647:SF65">
    <property type="entry name" value="U-BOX DOMAIN-CONTAINING PROTEIN KINASE FAMILY PROTEIN"/>
    <property type="match status" value="1"/>
</dbReference>
<dbReference type="Gene3D" id="3.30.40.10">
    <property type="entry name" value="Zinc/RING finger domain, C3HC4 (zinc finger)"/>
    <property type="match status" value="1"/>
</dbReference>
<dbReference type="InterPro" id="IPR000719">
    <property type="entry name" value="Prot_kinase_dom"/>
</dbReference>
<proteinExistence type="predicted"/>
<keyword evidence="8" id="KW-0418">Kinase</keyword>
<dbReference type="SUPFAM" id="SSF57850">
    <property type="entry name" value="RING/U-box"/>
    <property type="match status" value="1"/>
</dbReference>
<dbReference type="CDD" id="cd01989">
    <property type="entry name" value="USP_STK_Ubox_N"/>
    <property type="match status" value="1"/>
</dbReference>
<dbReference type="Pfam" id="PF07714">
    <property type="entry name" value="PK_Tyr_Ser-Thr"/>
    <property type="match status" value="1"/>
</dbReference>
<dbReference type="PROSITE" id="PS51698">
    <property type="entry name" value="U_BOX"/>
    <property type="match status" value="1"/>
</dbReference>
<evidence type="ECO:0000259" key="14">
    <source>
        <dbReference type="PROSITE" id="PS51698"/>
    </source>
</evidence>
<reference evidence="15" key="1">
    <citation type="submission" date="2018-01" db="EMBL/GenBank/DDBJ databases">
        <authorList>
            <person name="Mao J.F."/>
        </authorList>
    </citation>
    <scope>NUCLEOTIDE SEQUENCE</scope>
    <source>
        <strain evidence="15">Huo1</strain>
        <tissue evidence="15">Leaf</tissue>
    </source>
</reference>
<feature type="compositionally biased region" description="Polar residues" evidence="12">
    <location>
        <begin position="377"/>
        <end position="387"/>
    </location>
</feature>
<keyword evidence="5" id="KW-0723">Serine/threonine-protein kinase</keyword>
<comment type="caution">
    <text evidence="15">The sequence shown here is derived from an EMBL/GenBank/DDBJ whole genome shotgun (WGS) entry which is preliminary data.</text>
</comment>
<reference evidence="15" key="2">
    <citation type="submission" date="2020-08" db="EMBL/GenBank/DDBJ databases">
        <title>Plant Genome Project.</title>
        <authorList>
            <person name="Zhang R.-G."/>
        </authorList>
    </citation>
    <scope>NUCLEOTIDE SEQUENCE</scope>
    <source>
        <strain evidence="15">Huo1</strain>
        <tissue evidence="15">Leaf</tissue>
    </source>
</reference>
<keyword evidence="9" id="KW-0833">Ubl conjugation pathway</keyword>
<keyword evidence="10 11" id="KW-0067">ATP-binding</keyword>
<evidence type="ECO:0000256" key="11">
    <source>
        <dbReference type="PROSITE-ProRule" id="PRU10141"/>
    </source>
</evidence>
<dbReference type="PROSITE" id="PS50011">
    <property type="entry name" value="PROTEIN_KINASE_DOM"/>
    <property type="match status" value="1"/>
</dbReference>
<dbReference type="Gene3D" id="1.10.510.10">
    <property type="entry name" value="Transferase(Phosphotransferase) domain 1"/>
    <property type="match status" value="1"/>
</dbReference>
<feature type="compositionally biased region" description="Basic and acidic residues" evidence="12">
    <location>
        <begin position="398"/>
        <end position="411"/>
    </location>
</feature>
<evidence type="ECO:0000256" key="1">
    <source>
        <dbReference type="ARBA" id="ARBA00000900"/>
    </source>
</evidence>
<evidence type="ECO:0000313" key="16">
    <source>
        <dbReference type="Proteomes" id="UP000298416"/>
    </source>
</evidence>
<feature type="region of interest" description="Disordered" evidence="12">
    <location>
        <begin position="338"/>
        <end position="419"/>
    </location>
</feature>
<feature type="binding site" evidence="11">
    <location>
        <position position="582"/>
    </location>
    <ligand>
        <name>ATP</name>
        <dbReference type="ChEBI" id="CHEBI:30616"/>
    </ligand>
</feature>
<name>A0A8X8Y5T4_SALSN</name>
<keyword evidence="7 11" id="KW-0547">Nucleotide-binding</keyword>
<sequence length="908" mass="103204">MQEEINHKRTDRELEVIVSGTKSYESAKQLRDLSLFKDMSRQLYFPYELLIGIRSAIWFLEMSTPSNLASLKLNLEYDLKSCLLDEHHTVPLPDPIRDALLYSGIDDHYGVFLWNEECCDQKLHFRYRVGNRVENMRSGALYIDVCKNLSASCCHDSYPISRRVQVKVNCGAPTMTTVAVAVKSSDGRGSQRALRWAMENLLHTSDRLLLVRVMPTITCVPTPSGGSAPITELDESVVEMYTNDMQAKSEENLSTFKYLYRTQKIETLLLEGDNPASALLRYISDSGATSLVLGSSSSNYFYRTPKDSEVPSVVLKHAPDTCKIYVVSANKIISNSLNPMSTSGRDYDSRSFTYSSSSSDSKYKNCLSDVSHHPPRSQRTTFSSVNPDTLKEASYQASEERLSDMSRKKEFPSISATHSEQSDIRAEIAQLRLEVENTTTMYNQACEDLVHAQNRVHLLSSECIQEAERVNAAQEREVNLRKIAGLEREKYLEAEKEADVAKKLLAEETYERQMAELMIHKESLEKNRIVDALMFGDLRYRRYTRDDIHIATCSFEENKLIGEGAYGKVYKCRLDHTSVAVKTLRPEASDRKKEFLKEVEVLSQLRHPHIVLLLGACPELGCLVYEYMENGSLEDHILPRRGRPPLPWPLRFRIAFEVACGLAFLHHTKPEPIVHRDLKPGNILLDKYYVSKIGDVGLAKFISDLVPDNITEYGESVIAGTLFYMDPEYQRTGTLRPKSDVYSFGVIVLQLLAARHPNGLIMKFENAMSSGNFSDVLDKSVADWPLAEAVQLIQVALNCCKLRCRERPDLDTEVLPVLQKLAEFADSSRVARRDLRQPPKHYYCPILQETMENPFIAADGFSYEHYAIEAWLDRHDVSPVTKQKLEHKMLIPNHMLRSAIQEWIGNNG</sequence>
<evidence type="ECO:0000256" key="8">
    <source>
        <dbReference type="ARBA" id="ARBA00022777"/>
    </source>
</evidence>
<keyword evidence="16" id="KW-1185">Reference proteome</keyword>
<evidence type="ECO:0000256" key="12">
    <source>
        <dbReference type="SAM" id="MobiDB-lite"/>
    </source>
</evidence>
<dbReference type="EMBL" id="PNBA02000005">
    <property type="protein sequence ID" value="KAG6424130.1"/>
    <property type="molecule type" value="Genomic_DNA"/>
</dbReference>
<protein>
    <recommendedName>
        <fullName evidence="4">RING-type E3 ubiquitin transferase</fullName>
        <ecNumber evidence="4">2.3.2.27</ecNumber>
    </recommendedName>
</protein>
<evidence type="ECO:0000256" key="6">
    <source>
        <dbReference type="ARBA" id="ARBA00022679"/>
    </source>
</evidence>
<dbReference type="Gene3D" id="3.40.50.620">
    <property type="entry name" value="HUPs"/>
    <property type="match status" value="1"/>
</dbReference>
<dbReference type="Gene3D" id="3.30.200.20">
    <property type="entry name" value="Phosphorylase Kinase, domain 1"/>
    <property type="match status" value="1"/>
</dbReference>
<dbReference type="InterPro" id="IPR051348">
    <property type="entry name" value="U-box_ubiquitin_ligases"/>
</dbReference>
<evidence type="ECO:0000256" key="3">
    <source>
        <dbReference type="ARBA" id="ARBA00004906"/>
    </source>
</evidence>
<dbReference type="Proteomes" id="UP000298416">
    <property type="component" value="Unassembled WGS sequence"/>
</dbReference>
<dbReference type="InterPro" id="IPR011009">
    <property type="entry name" value="Kinase-like_dom_sf"/>
</dbReference>
<dbReference type="InterPro" id="IPR003613">
    <property type="entry name" value="Ubox_domain"/>
</dbReference>
<dbReference type="PANTHER" id="PTHR45647">
    <property type="entry name" value="OS02G0152300 PROTEIN"/>
    <property type="match status" value="1"/>
</dbReference>
<evidence type="ECO:0000256" key="9">
    <source>
        <dbReference type="ARBA" id="ARBA00022786"/>
    </source>
</evidence>
<dbReference type="GO" id="GO:0016567">
    <property type="term" value="P:protein ubiquitination"/>
    <property type="evidence" value="ECO:0007669"/>
    <property type="project" value="InterPro"/>
</dbReference>
<dbReference type="InterPro" id="IPR014729">
    <property type="entry name" value="Rossmann-like_a/b/a_fold"/>
</dbReference>
<dbReference type="SUPFAM" id="SSF52402">
    <property type="entry name" value="Adenine nucleotide alpha hydrolases-like"/>
    <property type="match status" value="1"/>
</dbReference>
<dbReference type="Pfam" id="PF04564">
    <property type="entry name" value="U-box"/>
    <property type="match status" value="1"/>
</dbReference>
<evidence type="ECO:0000256" key="7">
    <source>
        <dbReference type="ARBA" id="ARBA00022741"/>
    </source>
</evidence>
<comment type="function">
    <text evidence="2">Functions as an E3 ubiquitin ligase.</text>
</comment>
<dbReference type="EC" id="2.3.2.27" evidence="4"/>
<organism evidence="15">
    <name type="scientific">Salvia splendens</name>
    <name type="common">Scarlet sage</name>
    <dbReference type="NCBI Taxonomy" id="180675"/>
    <lineage>
        <taxon>Eukaryota</taxon>
        <taxon>Viridiplantae</taxon>
        <taxon>Streptophyta</taxon>
        <taxon>Embryophyta</taxon>
        <taxon>Tracheophyta</taxon>
        <taxon>Spermatophyta</taxon>
        <taxon>Magnoliopsida</taxon>
        <taxon>eudicotyledons</taxon>
        <taxon>Gunneridae</taxon>
        <taxon>Pentapetalae</taxon>
        <taxon>asterids</taxon>
        <taxon>lamiids</taxon>
        <taxon>Lamiales</taxon>
        <taxon>Lamiaceae</taxon>
        <taxon>Nepetoideae</taxon>
        <taxon>Mentheae</taxon>
        <taxon>Salviinae</taxon>
        <taxon>Salvia</taxon>
        <taxon>Salvia subgen. Calosphace</taxon>
        <taxon>core Calosphace</taxon>
    </lineage>
</organism>
<feature type="compositionally biased region" description="Low complexity" evidence="12">
    <location>
        <begin position="350"/>
        <end position="360"/>
    </location>
</feature>
<dbReference type="InterPro" id="IPR001245">
    <property type="entry name" value="Ser-Thr/Tyr_kinase_cat_dom"/>
</dbReference>
<dbReference type="InterPro" id="IPR013083">
    <property type="entry name" value="Znf_RING/FYVE/PHD"/>
</dbReference>
<dbReference type="AlphaFoldDB" id="A0A8X8Y5T4"/>
<evidence type="ECO:0000256" key="5">
    <source>
        <dbReference type="ARBA" id="ARBA00022527"/>
    </source>
</evidence>
<evidence type="ECO:0000259" key="13">
    <source>
        <dbReference type="PROSITE" id="PS50011"/>
    </source>
</evidence>
<accession>A0A8X8Y5T4</accession>
<dbReference type="SUPFAM" id="SSF56112">
    <property type="entry name" value="Protein kinase-like (PK-like)"/>
    <property type="match status" value="1"/>
</dbReference>
<dbReference type="PROSITE" id="PS00107">
    <property type="entry name" value="PROTEIN_KINASE_ATP"/>
    <property type="match status" value="1"/>
</dbReference>
<keyword evidence="6" id="KW-0808">Transferase</keyword>
<evidence type="ECO:0000256" key="10">
    <source>
        <dbReference type="ARBA" id="ARBA00022840"/>
    </source>
</evidence>
<dbReference type="InterPro" id="IPR008271">
    <property type="entry name" value="Ser/Thr_kinase_AS"/>
</dbReference>
<dbReference type="Pfam" id="PF00582">
    <property type="entry name" value="Usp"/>
    <property type="match status" value="1"/>
</dbReference>